<dbReference type="GO" id="GO:0051920">
    <property type="term" value="F:peroxiredoxin activity"/>
    <property type="evidence" value="ECO:0007669"/>
    <property type="project" value="InterPro"/>
</dbReference>
<dbReference type="PANTHER" id="PTHR34846">
    <property type="entry name" value="4-CARBOXYMUCONOLACTONE DECARBOXYLASE FAMILY PROTEIN (AFU_ORTHOLOGUE AFUA_6G11590)"/>
    <property type="match status" value="1"/>
</dbReference>
<evidence type="ECO:0000313" key="2">
    <source>
        <dbReference type="EMBL" id="EXG82062.1"/>
    </source>
</evidence>
<evidence type="ECO:0000259" key="1">
    <source>
        <dbReference type="Pfam" id="PF02627"/>
    </source>
</evidence>
<dbReference type="Proteomes" id="UP000021053">
    <property type="component" value="Unassembled WGS sequence"/>
</dbReference>
<dbReference type="AlphaFoldDB" id="A0A010ZXW7"/>
<dbReference type="PANTHER" id="PTHR34846:SF10">
    <property type="entry name" value="CYTOPLASMIC PROTEIN"/>
    <property type="match status" value="1"/>
</dbReference>
<dbReference type="OrthoDB" id="5185109at2"/>
<gene>
    <name evidence="2" type="ORF">CryarDRAFT_3197</name>
</gene>
<dbReference type="RefSeq" id="WP_035851605.1">
    <property type="nucleotide sequence ID" value="NZ_KK073874.1"/>
</dbReference>
<proteinExistence type="predicted"/>
<dbReference type="SUPFAM" id="SSF69118">
    <property type="entry name" value="AhpD-like"/>
    <property type="match status" value="1"/>
</dbReference>
<feature type="domain" description="Carboxymuconolactone decarboxylase-like" evidence="1">
    <location>
        <begin position="14"/>
        <end position="95"/>
    </location>
</feature>
<accession>A0A010ZXW7</accession>
<sequence length="151" mass="16688">MNVQPRLNLPKAAPQAARALYTAEQAIRTSPLDPTIRELVKLRASQINHCVHCVDLHTHEALELGETPNRIYQLVAWRESALFTPVERAALEYTEAATTLSPHGVSDEIWAGVRNVMTDEELGALVVQVALINAFNRFGAPLQMPAKIRAT</sequence>
<dbReference type="EMBL" id="JFBT01000001">
    <property type="protein sequence ID" value="EXG82062.1"/>
    <property type="molecule type" value="Genomic_DNA"/>
</dbReference>
<dbReference type="NCBIfam" id="TIGR00778">
    <property type="entry name" value="ahpD_dom"/>
    <property type="match status" value="1"/>
</dbReference>
<keyword evidence="2" id="KW-0560">Oxidoreductase</keyword>
<dbReference type="HOGENOM" id="CLU_082760_6_0_11"/>
<organism evidence="2 3">
    <name type="scientific">Cryptosporangium arvum DSM 44712</name>
    <dbReference type="NCBI Taxonomy" id="927661"/>
    <lineage>
        <taxon>Bacteria</taxon>
        <taxon>Bacillati</taxon>
        <taxon>Actinomycetota</taxon>
        <taxon>Actinomycetes</taxon>
        <taxon>Cryptosporangiales</taxon>
        <taxon>Cryptosporangiaceae</taxon>
        <taxon>Cryptosporangium</taxon>
    </lineage>
</organism>
<dbReference type="InterPro" id="IPR004675">
    <property type="entry name" value="AhpD_core"/>
</dbReference>
<dbReference type="Pfam" id="PF02627">
    <property type="entry name" value="CMD"/>
    <property type="match status" value="1"/>
</dbReference>
<keyword evidence="3" id="KW-1185">Reference proteome</keyword>
<dbReference type="InterPro" id="IPR029032">
    <property type="entry name" value="AhpD-like"/>
</dbReference>
<keyword evidence="2" id="KW-0575">Peroxidase</keyword>
<evidence type="ECO:0000313" key="3">
    <source>
        <dbReference type="Proteomes" id="UP000021053"/>
    </source>
</evidence>
<dbReference type="Gene3D" id="1.20.1290.10">
    <property type="entry name" value="AhpD-like"/>
    <property type="match status" value="1"/>
</dbReference>
<comment type="caution">
    <text evidence="2">The sequence shown here is derived from an EMBL/GenBank/DDBJ whole genome shotgun (WGS) entry which is preliminary data.</text>
</comment>
<dbReference type="PATRIC" id="fig|927661.3.peg.3154"/>
<protein>
    <submittedName>
        <fullName evidence="2">Alkylhydroperoxidase AhpD family core domain</fullName>
    </submittedName>
</protein>
<dbReference type="InterPro" id="IPR003779">
    <property type="entry name" value="CMD-like"/>
</dbReference>
<reference evidence="2 3" key="1">
    <citation type="submission" date="2013-07" db="EMBL/GenBank/DDBJ databases">
        <authorList>
            <consortium name="DOE Joint Genome Institute"/>
            <person name="Eisen J."/>
            <person name="Huntemann M."/>
            <person name="Han J."/>
            <person name="Chen A."/>
            <person name="Kyrpides N."/>
            <person name="Mavromatis K."/>
            <person name="Markowitz V."/>
            <person name="Palaniappan K."/>
            <person name="Ivanova N."/>
            <person name="Schaumberg A."/>
            <person name="Pati A."/>
            <person name="Liolios K."/>
            <person name="Nordberg H.P."/>
            <person name="Cantor M.N."/>
            <person name="Hua S.X."/>
            <person name="Woyke T."/>
        </authorList>
    </citation>
    <scope>NUCLEOTIDE SEQUENCE [LARGE SCALE GENOMIC DNA]</scope>
    <source>
        <strain evidence="2 3">DSM 44712</strain>
    </source>
</reference>
<name>A0A010ZXW7_9ACTN</name>